<dbReference type="Pfam" id="PF08244">
    <property type="entry name" value="Glyco_hydro_32C"/>
    <property type="match status" value="1"/>
</dbReference>
<feature type="domain" description="Glycosyl hydrolase family 32 N-terminal" evidence="10">
    <location>
        <begin position="38"/>
        <end position="339"/>
    </location>
</feature>
<sequence>MKEWTREERYRTILEASDEEMNELKDKVNRCPYRQKFHIQPKTGLLNDPNGFTYYNGEYHLFYQWFPLGPVHGIKHWYHVSSKDLVNWKDCGVGIIPTEHFESHGVFSGTGIVENEKLYLFYTGNTRNEKWIRHPYQCMAIMDVENNIQNKQLIIEDVPKLYTDNFRDPKVFKEKGKYYCLIGAERKYDNLGTIVIYESENLFNWNYKDEIKSDFIGNGFMWECPDYLEYDNKGVLVFSPQGLQPEGDKYKNIFQSGYLIGNKIDFDNCEFSHGEFFELDRGFDFYAPQTTESNDGRKILIGWMGLPEIEYPSDENGWAHCLTIPRELILNDDKLIQKPIRELKQLRSYKISKSYILNNEDINIEKFYERIYELECDFKNIKGRSVGIKFRKGNSEETLFYYDIENKKLVLDRSKSGKDFAVVYGQERKCDYKGNDLKLQMFVDTSSVEIFVNNGEEVFTSRIFTDEKSNGISFFADGNTEVDINIWSLKSK</sequence>
<dbReference type="SUPFAM" id="SSF49899">
    <property type="entry name" value="Concanavalin A-like lectins/glucanases"/>
    <property type="match status" value="1"/>
</dbReference>
<evidence type="ECO:0000259" key="10">
    <source>
        <dbReference type="Pfam" id="PF00251"/>
    </source>
</evidence>
<evidence type="ECO:0000313" key="13">
    <source>
        <dbReference type="Proteomes" id="UP000238081"/>
    </source>
</evidence>
<comment type="subcellular location">
    <subcellularLocation>
        <location evidence="9">Cytoplasm</location>
    </subcellularLocation>
</comment>
<keyword evidence="9" id="KW-0963">Cytoplasm</keyword>
<evidence type="ECO:0000256" key="3">
    <source>
        <dbReference type="ARBA" id="ARBA00012758"/>
    </source>
</evidence>
<dbReference type="Gene3D" id="2.60.120.560">
    <property type="entry name" value="Exo-inulinase, domain 1"/>
    <property type="match status" value="1"/>
</dbReference>
<dbReference type="EMBL" id="LRDH01000108">
    <property type="protein sequence ID" value="PPV14481.1"/>
    <property type="molecule type" value="Genomic_DNA"/>
</dbReference>
<organism evidence="12 13">
    <name type="scientific">Clostridium butyricum</name>
    <dbReference type="NCBI Taxonomy" id="1492"/>
    <lineage>
        <taxon>Bacteria</taxon>
        <taxon>Bacillati</taxon>
        <taxon>Bacillota</taxon>
        <taxon>Clostridia</taxon>
        <taxon>Eubacteriales</taxon>
        <taxon>Clostridiaceae</taxon>
        <taxon>Clostridium</taxon>
    </lineage>
</organism>
<evidence type="ECO:0000256" key="8">
    <source>
        <dbReference type="RuleBase" id="RU362110"/>
    </source>
</evidence>
<dbReference type="CDD" id="cd18623">
    <property type="entry name" value="GH32_ScrB-like"/>
    <property type="match status" value="1"/>
</dbReference>
<dbReference type="SMART" id="SM00640">
    <property type="entry name" value="Glyco_32"/>
    <property type="match status" value="1"/>
</dbReference>
<evidence type="ECO:0000259" key="11">
    <source>
        <dbReference type="Pfam" id="PF08244"/>
    </source>
</evidence>
<evidence type="ECO:0000256" key="4">
    <source>
        <dbReference type="ARBA" id="ARBA00019623"/>
    </source>
</evidence>
<evidence type="ECO:0000256" key="2">
    <source>
        <dbReference type="ARBA" id="ARBA00009902"/>
    </source>
</evidence>
<dbReference type="InterPro" id="IPR013320">
    <property type="entry name" value="ConA-like_dom_sf"/>
</dbReference>
<evidence type="ECO:0000313" key="12">
    <source>
        <dbReference type="EMBL" id="PPV14481.1"/>
    </source>
</evidence>
<accession>A0A2S7FAH2</accession>
<dbReference type="GO" id="GO:0004564">
    <property type="term" value="F:beta-fructofuranosidase activity"/>
    <property type="evidence" value="ECO:0007669"/>
    <property type="project" value="UniProtKB-EC"/>
</dbReference>
<dbReference type="PROSITE" id="PS00609">
    <property type="entry name" value="GLYCOSYL_HYDROL_F32"/>
    <property type="match status" value="1"/>
</dbReference>
<dbReference type="InterPro" id="IPR013189">
    <property type="entry name" value="Glyco_hydro_32_C"/>
</dbReference>
<dbReference type="InterPro" id="IPR051214">
    <property type="entry name" value="GH32_Enzymes"/>
</dbReference>
<gene>
    <name evidence="12" type="ORF">AWN73_13910</name>
</gene>
<comment type="function">
    <text evidence="9">Enables the bacterium to metabolize sucrose as a sole carbon source.</text>
</comment>
<dbReference type="InterPro" id="IPR001362">
    <property type="entry name" value="Glyco_hydro_32"/>
</dbReference>
<keyword evidence="6 8" id="KW-0326">Glycosidase</keyword>
<feature type="domain" description="Glycosyl hydrolase family 32 C-terminal" evidence="11">
    <location>
        <begin position="342"/>
        <end position="488"/>
    </location>
</feature>
<dbReference type="AlphaFoldDB" id="A0A2S7FAH2"/>
<dbReference type="Proteomes" id="UP000238081">
    <property type="component" value="Unassembled WGS sequence"/>
</dbReference>
<name>A0A2S7FAH2_CLOBU</name>
<dbReference type="EC" id="3.2.1.26" evidence="3 8"/>
<dbReference type="RefSeq" id="WP_043665534.1">
    <property type="nucleotide sequence ID" value="NZ_JADNPC010000004.1"/>
</dbReference>
<dbReference type="InterPro" id="IPR013148">
    <property type="entry name" value="Glyco_hydro_32_N"/>
</dbReference>
<evidence type="ECO:0000256" key="7">
    <source>
        <dbReference type="ARBA" id="ARBA00033367"/>
    </source>
</evidence>
<keyword evidence="9" id="KW-0119">Carbohydrate metabolism</keyword>
<dbReference type="InterPro" id="IPR018053">
    <property type="entry name" value="Glyco_hydro_32_AS"/>
</dbReference>
<reference evidence="12 13" key="1">
    <citation type="submission" date="2016-01" db="EMBL/GenBank/DDBJ databases">
        <title>Characterization of the Clostridium difficile lineages that are prevalent in Hong Kong and China.</title>
        <authorList>
            <person name="Kwok J.S.-L."/>
            <person name="Lam W.-Y."/>
            <person name="Ip M."/>
            <person name="Chan T.-F."/>
            <person name="Hawkey P.M."/>
            <person name="Tsui S.K.-W."/>
        </authorList>
    </citation>
    <scope>NUCLEOTIDE SEQUENCE [LARGE SCALE GENOMIC DNA]</scope>
    <source>
        <strain evidence="12 13">300064</strain>
    </source>
</reference>
<dbReference type="UniPathway" id="UPA00238"/>
<dbReference type="NCBIfam" id="TIGR01322">
    <property type="entry name" value="scrB_fam"/>
    <property type="match status" value="1"/>
</dbReference>
<protein>
    <recommendedName>
        <fullName evidence="4 8">Sucrose-6-phosphate hydrolase</fullName>
        <ecNumber evidence="3 8">3.2.1.26</ecNumber>
    </recommendedName>
    <alternativeName>
        <fullName evidence="7 9">Invertase</fullName>
    </alternativeName>
</protein>
<dbReference type="InterPro" id="IPR023296">
    <property type="entry name" value="Glyco_hydro_beta-prop_sf"/>
</dbReference>
<evidence type="ECO:0000256" key="5">
    <source>
        <dbReference type="ARBA" id="ARBA00022801"/>
    </source>
</evidence>
<evidence type="ECO:0000256" key="9">
    <source>
        <dbReference type="RuleBase" id="RU365015"/>
    </source>
</evidence>
<comment type="catalytic activity">
    <reaction evidence="8">
        <text>Hydrolysis of terminal non-reducing beta-D-fructofuranoside residues in beta-D-fructofuranosides.</text>
        <dbReference type="EC" id="3.2.1.26"/>
    </reaction>
</comment>
<dbReference type="PANTHER" id="PTHR43101">
    <property type="entry name" value="BETA-FRUCTOSIDASE"/>
    <property type="match status" value="1"/>
</dbReference>
<comment type="pathway">
    <text evidence="1 9">Glycan biosynthesis; sucrose metabolism.</text>
</comment>
<proteinExistence type="inferred from homology"/>
<comment type="similarity">
    <text evidence="2 8">Belongs to the glycosyl hydrolase 32 family.</text>
</comment>
<dbReference type="InterPro" id="IPR006232">
    <property type="entry name" value="Suc6P_hydrolase"/>
</dbReference>
<dbReference type="Pfam" id="PF00251">
    <property type="entry name" value="Glyco_hydro_32N"/>
    <property type="match status" value="1"/>
</dbReference>
<keyword evidence="5 8" id="KW-0378">Hydrolase</keyword>
<dbReference type="GO" id="GO:0005985">
    <property type="term" value="P:sucrose metabolic process"/>
    <property type="evidence" value="ECO:0007669"/>
    <property type="project" value="UniProtKB-UniPathway"/>
</dbReference>
<dbReference type="GO" id="GO:0005737">
    <property type="term" value="C:cytoplasm"/>
    <property type="evidence" value="ECO:0007669"/>
    <property type="project" value="UniProtKB-SubCell"/>
</dbReference>
<comment type="caution">
    <text evidence="12">The sequence shown here is derived from an EMBL/GenBank/DDBJ whole genome shotgun (WGS) entry which is preliminary data.</text>
</comment>
<evidence type="ECO:0000256" key="6">
    <source>
        <dbReference type="ARBA" id="ARBA00023295"/>
    </source>
</evidence>
<dbReference type="Gene3D" id="2.115.10.20">
    <property type="entry name" value="Glycosyl hydrolase domain, family 43"/>
    <property type="match status" value="1"/>
</dbReference>
<evidence type="ECO:0000256" key="1">
    <source>
        <dbReference type="ARBA" id="ARBA00004914"/>
    </source>
</evidence>
<dbReference type="PANTHER" id="PTHR43101:SF1">
    <property type="entry name" value="BETA-FRUCTOSIDASE"/>
    <property type="match status" value="1"/>
</dbReference>
<dbReference type="SUPFAM" id="SSF75005">
    <property type="entry name" value="Arabinanase/levansucrase/invertase"/>
    <property type="match status" value="1"/>
</dbReference>